<reference evidence="3 4" key="1">
    <citation type="submission" date="2017-11" db="EMBL/GenBank/DDBJ databases">
        <title>De novo assembly and phasing of dikaryotic genomes from two isolates of Puccinia coronata f. sp. avenae, the causal agent of oat crown rust.</title>
        <authorList>
            <person name="Miller M.E."/>
            <person name="Zhang Y."/>
            <person name="Omidvar V."/>
            <person name="Sperschneider J."/>
            <person name="Schwessinger B."/>
            <person name="Raley C."/>
            <person name="Palmer J.M."/>
            <person name="Garnica D."/>
            <person name="Upadhyaya N."/>
            <person name="Rathjen J."/>
            <person name="Taylor J.M."/>
            <person name="Park R.F."/>
            <person name="Dodds P.N."/>
            <person name="Hirsch C.D."/>
            <person name="Kianian S.F."/>
            <person name="Figueroa M."/>
        </authorList>
    </citation>
    <scope>NUCLEOTIDE SEQUENCE [LARGE SCALE GENOMIC DNA]</scope>
    <source>
        <strain evidence="3">12SD80</strain>
    </source>
</reference>
<dbReference type="Proteomes" id="UP000235392">
    <property type="component" value="Unassembled WGS sequence"/>
</dbReference>
<protein>
    <recommendedName>
        <fullName evidence="2">CRAL-TRIO domain-containing protein</fullName>
    </recommendedName>
</protein>
<dbReference type="Gene3D" id="3.40.525.10">
    <property type="entry name" value="CRAL-TRIO lipid binding domain"/>
    <property type="match status" value="1"/>
</dbReference>
<proteinExistence type="predicted"/>
<dbReference type="InterPro" id="IPR001251">
    <property type="entry name" value="CRAL-TRIO_dom"/>
</dbReference>
<accession>A0A2N5U380</accession>
<evidence type="ECO:0000256" key="1">
    <source>
        <dbReference type="SAM" id="MobiDB-lite"/>
    </source>
</evidence>
<dbReference type="SUPFAM" id="SSF52087">
    <property type="entry name" value="CRAL/TRIO domain"/>
    <property type="match status" value="1"/>
</dbReference>
<dbReference type="Pfam" id="PF00650">
    <property type="entry name" value="CRAL_TRIO"/>
    <property type="match status" value="1"/>
</dbReference>
<dbReference type="PANTHER" id="PTHR46384:SF1">
    <property type="entry name" value="MOTILE SPERM DOMAIN-CONTAINING PROTEIN 2"/>
    <property type="match status" value="1"/>
</dbReference>
<dbReference type="PANTHER" id="PTHR46384">
    <property type="entry name" value="MOTILE SPERM DOMAIN-CONTAINING PROTEIN 2"/>
    <property type="match status" value="1"/>
</dbReference>
<organism evidence="3 4">
    <name type="scientific">Puccinia coronata f. sp. avenae</name>
    <dbReference type="NCBI Taxonomy" id="200324"/>
    <lineage>
        <taxon>Eukaryota</taxon>
        <taxon>Fungi</taxon>
        <taxon>Dikarya</taxon>
        <taxon>Basidiomycota</taxon>
        <taxon>Pucciniomycotina</taxon>
        <taxon>Pucciniomycetes</taxon>
        <taxon>Pucciniales</taxon>
        <taxon>Pucciniaceae</taxon>
        <taxon>Puccinia</taxon>
    </lineage>
</organism>
<dbReference type="AlphaFoldDB" id="A0A2N5U380"/>
<feature type="region of interest" description="Disordered" evidence="1">
    <location>
        <begin position="444"/>
        <end position="485"/>
    </location>
</feature>
<evidence type="ECO:0000313" key="4">
    <source>
        <dbReference type="Proteomes" id="UP000235392"/>
    </source>
</evidence>
<dbReference type="InterPro" id="IPR053012">
    <property type="entry name" value="ER-organelle_contact"/>
</dbReference>
<dbReference type="GO" id="GO:0140284">
    <property type="term" value="C:endoplasmic reticulum-endosome membrane contact site"/>
    <property type="evidence" value="ECO:0007669"/>
    <property type="project" value="TreeGrafter"/>
</dbReference>
<gene>
    <name evidence="3" type="ORF">PCASD_21684</name>
</gene>
<sequence>MSSTESISKRQEQYHQSFQQHLPLIHSLHHQAIHQLLPQLTDSLELSPRSIQLATYFLNDRLSLFRFLHRHRFDIQLTLEALAHSITWRLKSNLDLLAPNSLEPIYLRNPLMYFHPDLKDRWGRTSAILNLRYLTRTEDGSLDGLKEFIGWNCELARRSLYETNLDFINQICSKSNNPQLPSSTPSSPSPPSLLSNIPVSLQISLIVDLKGVSINNLEVELLPYMLHLVKDNFPDMLGAVFILNYGWMYAGMWQVVKRILSQSTLDRILFPSQAELFQFFDKANLLQEHGGLVAHQYDPQHDAFIHRFGKPTASTLPDFDANPQTNSSLSRHPSLESLHDIFFSTANTPFHQLSNPCTPTRSGTFSHSHRRPSWLNMTSYHPSQISSSSISEALQRNKSKASNQVWLKSCSNSSFQLQLPVRSQHERDEKTSEDSAIPALLTCGRSSASSASSSSLPSETDREISSQQPNDDQCQDPSRPTPLVKSNKRKRDYFCIKLLIKLGYFLRTLQMLFKLLSSKLFSPLYLHPRRRDMLTPQQRHPGALGEERYDSHNRVGRRPTQRDLGYPHLSLHQLFLLLNFQRKKIGGEVELLVTQPENLARMAASEFISDAAIRFKLGRAPPSESLTDSNSVAKRPGR</sequence>
<dbReference type="GO" id="GO:0012505">
    <property type="term" value="C:endomembrane system"/>
    <property type="evidence" value="ECO:0007669"/>
    <property type="project" value="TreeGrafter"/>
</dbReference>
<feature type="compositionally biased region" description="Low complexity" evidence="1">
    <location>
        <begin position="446"/>
        <end position="455"/>
    </location>
</feature>
<evidence type="ECO:0000259" key="2">
    <source>
        <dbReference type="PROSITE" id="PS50191"/>
    </source>
</evidence>
<evidence type="ECO:0000313" key="3">
    <source>
        <dbReference type="EMBL" id="PLW32190.1"/>
    </source>
</evidence>
<dbReference type="SUPFAM" id="SSF46938">
    <property type="entry name" value="CRAL/TRIO N-terminal domain"/>
    <property type="match status" value="1"/>
</dbReference>
<name>A0A2N5U380_9BASI</name>
<feature type="compositionally biased region" description="Polar residues" evidence="1">
    <location>
        <begin position="465"/>
        <end position="478"/>
    </location>
</feature>
<dbReference type="InterPro" id="IPR036273">
    <property type="entry name" value="CRAL/TRIO_N_dom_sf"/>
</dbReference>
<dbReference type="CDD" id="cd00170">
    <property type="entry name" value="SEC14"/>
    <property type="match status" value="1"/>
</dbReference>
<dbReference type="EMBL" id="PGCI01000249">
    <property type="protein sequence ID" value="PLW32190.1"/>
    <property type="molecule type" value="Genomic_DNA"/>
</dbReference>
<feature type="domain" description="CRAL-TRIO" evidence="2">
    <location>
        <begin position="160"/>
        <end position="297"/>
    </location>
</feature>
<dbReference type="InterPro" id="IPR036865">
    <property type="entry name" value="CRAL-TRIO_dom_sf"/>
</dbReference>
<dbReference type="PROSITE" id="PS50191">
    <property type="entry name" value="CRAL_TRIO"/>
    <property type="match status" value="1"/>
</dbReference>
<comment type="caution">
    <text evidence="3">The sequence shown here is derived from an EMBL/GenBank/DDBJ whole genome shotgun (WGS) entry which is preliminary data.</text>
</comment>